<dbReference type="InterPro" id="IPR003423">
    <property type="entry name" value="OMP_efflux"/>
</dbReference>
<feature type="coiled-coil region" evidence="8">
    <location>
        <begin position="189"/>
        <end position="240"/>
    </location>
</feature>
<comment type="similarity">
    <text evidence="2">Belongs to the outer membrane factor (OMF) (TC 1.B.17) family.</text>
</comment>
<evidence type="ECO:0000256" key="1">
    <source>
        <dbReference type="ARBA" id="ARBA00004442"/>
    </source>
</evidence>
<dbReference type="STRING" id="1197477.IA57_03535"/>
<evidence type="ECO:0000256" key="8">
    <source>
        <dbReference type="SAM" id="Coils"/>
    </source>
</evidence>
<dbReference type="GO" id="GO:0015288">
    <property type="term" value="F:porin activity"/>
    <property type="evidence" value="ECO:0007669"/>
    <property type="project" value="TreeGrafter"/>
</dbReference>
<organism evidence="10 11">
    <name type="scientific">Mangrovimonas yunxiaonensis</name>
    <dbReference type="NCBI Taxonomy" id="1197477"/>
    <lineage>
        <taxon>Bacteria</taxon>
        <taxon>Pseudomonadati</taxon>
        <taxon>Bacteroidota</taxon>
        <taxon>Flavobacteriia</taxon>
        <taxon>Flavobacteriales</taxon>
        <taxon>Flavobacteriaceae</taxon>
        <taxon>Mangrovimonas</taxon>
    </lineage>
</organism>
<protein>
    <submittedName>
        <fullName evidence="10">Transporter</fullName>
    </submittedName>
</protein>
<dbReference type="PANTHER" id="PTHR30026">
    <property type="entry name" value="OUTER MEMBRANE PROTEIN TOLC"/>
    <property type="match status" value="1"/>
</dbReference>
<keyword evidence="5" id="KW-0812">Transmembrane</keyword>
<reference evidence="11" key="2">
    <citation type="submission" date="2014-07" db="EMBL/GenBank/DDBJ databases">
        <title>Genome sequence of Mangrovimonas yunxiaonensis.</title>
        <authorList>
            <person name="Li Y."/>
            <person name="Zheng T."/>
        </authorList>
    </citation>
    <scope>NUCLEOTIDE SEQUENCE [LARGE SCALE GENOMIC DNA]</scope>
    <source>
        <strain evidence="11">LY01</strain>
    </source>
</reference>
<keyword evidence="8" id="KW-0175">Coiled coil</keyword>
<accession>A0A084TML6</accession>
<comment type="caution">
    <text evidence="10">The sequence shown here is derived from an EMBL/GenBank/DDBJ whole genome shotgun (WGS) entry which is preliminary data.</text>
</comment>
<proteinExistence type="inferred from homology"/>
<reference evidence="10 11" key="1">
    <citation type="journal article" date="2014" name="Genome Announc.">
        <title>Draft Genome Sequence of the Algicidal Bacterium Mangrovimonas yunxiaonensis Strain LY01.</title>
        <authorList>
            <person name="Li Y."/>
            <person name="Zhu H."/>
            <person name="Li C."/>
            <person name="Zhang H."/>
            <person name="Chen Z."/>
            <person name="Zheng W."/>
            <person name="Xu H."/>
            <person name="Zheng T."/>
        </authorList>
    </citation>
    <scope>NUCLEOTIDE SEQUENCE [LARGE SCALE GENOMIC DNA]</scope>
    <source>
        <strain evidence="10 11">LY01</strain>
    </source>
</reference>
<evidence type="ECO:0000256" key="9">
    <source>
        <dbReference type="SAM" id="SignalP"/>
    </source>
</evidence>
<keyword evidence="3" id="KW-0813">Transport</keyword>
<feature type="chain" id="PRO_5001782838" evidence="9">
    <location>
        <begin position="20"/>
        <end position="470"/>
    </location>
</feature>
<keyword evidence="7" id="KW-0998">Cell outer membrane</keyword>
<dbReference type="Gene3D" id="1.20.1600.10">
    <property type="entry name" value="Outer membrane efflux proteins (OEP)"/>
    <property type="match status" value="1"/>
</dbReference>
<dbReference type="OrthoDB" id="367883at2"/>
<evidence type="ECO:0000256" key="7">
    <source>
        <dbReference type="ARBA" id="ARBA00023237"/>
    </source>
</evidence>
<dbReference type="SUPFAM" id="SSF56954">
    <property type="entry name" value="Outer membrane efflux proteins (OEP)"/>
    <property type="match status" value="1"/>
</dbReference>
<comment type="subcellular location">
    <subcellularLocation>
        <location evidence="1">Cell outer membrane</location>
    </subcellularLocation>
</comment>
<gene>
    <name evidence="10" type="ORF">IA57_03535</name>
</gene>
<sequence>MTKYITLFLGLLLTVPILAQEQDSYSFSLQEAIDHALENNRAAKNASRDIEAAEKQKWETTATGLPQLNAGVDYQNWLKQQVQLLPAAAFDNTQSTIDIVDTYFDGVTRNNTEVTTPSGFIPLRFGTKQNVNATATLSQLLFDGSYLVGLQSAKVYLQISKNAKTKTDLEVRKAVIEAYGNVLLAEESLAILNRNIDVLTKNLEETTKIYENGLEEEESVEQLQITLSSVESNLRNTKRLKNLAYQMLNITLGIDLNATTTLTDNLETLTTKNINLALLETDTAIENTIDYQIAENDMVSKELLVKLQQSKALPTLNAFINGGYAAYSDDFSFLNKDQDWFGSSLFGVSLNIPIFSSGMRSAATQRAKINLEKAKTDLTETEQQLKLQIANAKSEYQFAIEEYDNKKENLNLAERIEQKNQTKFFEGIGSSFELRQAQTQLYTAQQEFLQAMLNVINAKAQLETLLNAVN</sequence>
<keyword evidence="4" id="KW-1134">Transmembrane beta strand</keyword>
<evidence type="ECO:0000256" key="5">
    <source>
        <dbReference type="ARBA" id="ARBA00022692"/>
    </source>
</evidence>
<evidence type="ECO:0000256" key="3">
    <source>
        <dbReference type="ARBA" id="ARBA00022448"/>
    </source>
</evidence>
<name>A0A084TML6_9FLAO</name>
<dbReference type="eggNOG" id="COG1538">
    <property type="taxonomic scope" value="Bacteria"/>
</dbReference>
<dbReference type="InterPro" id="IPR051906">
    <property type="entry name" value="TolC-like"/>
</dbReference>
<dbReference type="AlphaFoldDB" id="A0A084TML6"/>
<feature type="signal peptide" evidence="9">
    <location>
        <begin position="1"/>
        <end position="19"/>
    </location>
</feature>
<dbReference type="GO" id="GO:1990281">
    <property type="term" value="C:efflux pump complex"/>
    <property type="evidence" value="ECO:0007669"/>
    <property type="project" value="TreeGrafter"/>
</dbReference>
<dbReference type="Pfam" id="PF02321">
    <property type="entry name" value="OEP"/>
    <property type="match status" value="2"/>
</dbReference>
<dbReference type="GO" id="GO:0009279">
    <property type="term" value="C:cell outer membrane"/>
    <property type="evidence" value="ECO:0007669"/>
    <property type="project" value="UniProtKB-SubCell"/>
</dbReference>
<keyword evidence="11" id="KW-1185">Reference proteome</keyword>
<dbReference type="Proteomes" id="UP000028521">
    <property type="component" value="Unassembled WGS sequence"/>
</dbReference>
<evidence type="ECO:0000313" key="11">
    <source>
        <dbReference type="Proteomes" id="UP000028521"/>
    </source>
</evidence>
<evidence type="ECO:0000313" key="10">
    <source>
        <dbReference type="EMBL" id="KFB01952.1"/>
    </source>
</evidence>
<dbReference type="EMBL" id="JPFK01000003">
    <property type="protein sequence ID" value="KFB01952.1"/>
    <property type="molecule type" value="Genomic_DNA"/>
</dbReference>
<evidence type="ECO:0000256" key="2">
    <source>
        <dbReference type="ARBA" id="ARBA00007613"/>
    </source>
</evidence>
<keyword evidence="9" id="KW-0732">Signal</keyword>
<dbReference type="PANTHER" id="PTHR30026:SF20">
    <property type="entry name" value="OUTER MEMBRANE PROTEIN TOLC"/>
    <property type="match status" value="1"/>
</dbReference>
<dbReference type="GO" id="GO:0015562">
    <property type="term" value="F:efflux transmembrane transporter activity"/>
    <property type="evidence" value="ECO:0007669"/>
    <property type="project" value="InterPro"/>
</dbReference>
<keyword evidence="6" id="KW-0472">Membrane</keyword>
<feature type="coiled-coil region" evidence="8">
    <location>
        <begin position="364"/>
        <end position="420"/>
    </location>
</feature>
<dbReference type="RefSeq" id="WP_036119215.1">
    <property type="nucleotide sequence ID" value="NZ_BMET01000005.1"/>
</dbReference>
<evidence type="ECO:0000256" key="6">
    <source>
        <dbReference type="ARBA" id="ARBA00023136"/>
    </source>
</evidence>
<evidence type="ECO:0000256" key="4">
    <source>
        <dbReference type="ARBA" id="ARBA00022452"/>
    </source>
</evidence>